<dbReference type="GO" id="GO:0003989">
    <property type="term" value="F:acetyl-CoA carboxylase activity"/>
    <property type="evidence" value="ECO:0007669"/>
    <property type="project" value="UniProtKB-ARBA"/>
</dbReference>
<comment type="similarity">
    <text evidence="1">Belongs to the AccD/PCCB family.</text>
</comment>
<dbReference type="OrthoDB" id="9803706at2"/>
<dbReference type="RefSeq" id="WP_046170797.1">
    <property type="nucleotide sequence ID" value="NZ_FOMB01000003.1"/>
</dbReference>
<dbReference type="FunFam" id="3.90.226.10:FF:000017">
    <property type="entry name" value="Propionyl-CoA carboxylase subunit beta 5"/>
    <property type="match status" value="1"/>
</dbReference>
<dbReference type="PATRIC" id="fig|728005.3.peg.4691"/>
<evidence type="ECO:0000259" key="3">
    <source>
        <dbReference type="PROSITE" id="PS50980"/>
    </source>
</evidence>
<evidence type="ECO:0000256" key="1">
    <source>
        <dbReference type="ARBA" id="ARBA00006102"/>
    </source>
</evidence>
<accession>A0A0F5PXB6</accession>
<dbReference type="PANTHER" id="PTHR43842">
    <property type="entry name" value="PROPIONYL-COA CARBOXYLASE BETA CHAIN"/>
    <property type="match status" value="1"/>
</dbReference>
<dbReference type="Proteomes" id="UP000182258">
    <property type="component" value="Unassembled WGS sequence"/>
</dbReference>
<dbReference type="EMBL" id="FOMB01000003">
    <property type="protein sequence ID" value="SFC22797.1"/>
    <property type="molecule type" value="Genomic_DNA"/>
</dbReference>
<feature type="domain" description="CoA carboxyltransferase N-terminal" evidence="3">
    <location>
        <begin position="1"/>
        <end position="257"/>
    </location>
</feature>
<evidence type="ECO:0000313" key="5">
    <source>
        <dbReference type="EMBL" id="KKC33312.1"/>
    </source>
</evidence>
<dbReference type="InterPro" id="IPR029045">
    <property type="entry name" value="ClpP/crotonase-like_dom_sf"/>
</dbReference>
<dbReference type="PROSITE" id="PS50989">
    <property type="entry name" value="COA_CT_CTER"/>
    <property type="match status" value="1"/>
</dbReference>
<evidence type="ECO:0000313" key="8">
    <source>
        <dbReference type="Proteomes" id="UP000182258"/>
    </source>
</evidence>
<reference evidence="5 7" key="1">
    <citation type="submission" date="2015-03" db="EMBL/GenBank/DDBJ databases">
        <authorList>
            <person name="Lepp D."/>
            <person name="Hassan Y.I."/>
            <person name="Li X.-Z."/>
            <person name="Zhou T."/>
        </authorList>
    </citation>
    <scope>NUCLEOTIDE SEQUENCE [LARGE SCALE GENOMIC DNA]</scope>
    <source>
        <strain evidence="5 7">Cr7-05</strain>
    </source>
</reference>
<name>A0A0F5PXB6_9HYPH</name>
<dbReference type="Gene3D" id="3.90.226.10">
    <property type="entry name" value="2-enoyl-CoA Hydratase, Chain A, domain 1"/>
    <property type="match status" value="2"/>
</dbReference>
<evidence type="ECO:0000313" key="6">
    <source>
        <dbReference type="EMBL" id="SFC22797.1"/>
    </source>
</evidence>
<gene>
    <name evidence="6" type="ORF">SAMN04488059_10378</name>
    <name evidence="5" type="ORF">WH91_09820</name>
</gene>
<proteinExistence type="inferred from homology"/>
<feature type="domain" description="CoA carboxyltransferase C-terminal" evidence="4">
    <location>
        <begin position="261"/>
        <end position="504"/>
    </location>
</feature>
<dbReference type="PROSITE" id="PS50980">
    <property type="entry name" value="COA_CT_NTER"/>
    <property type="match status" value="1"/>
</dbReference>
<dbReference type="InterPro" id="IPR051047">
    <property type="entry name" value="AccD/PCCB"/>
</dbReference>
<dbReference type="GO" id="GO:0009317">
    <property type="term" value="C:acetyl-CoA carboxylase complex"/>
    <property type="evidence" value="ECO:0007669"/>
    <property type="project" value="UniProtKB-ARBA"/>
</dbReference>
<evidence type="ECO:0000259" key="4">
    <source>
        <dbReference type="PROSITE" id="PS50989"/>
    </source>
</evidence>
<reference evidence="6 8" key="2">
    <citation type="submission" date="2016-10" db="EMBL/GenBank/DDBJ databases">
        <authorList>
            <person name="de Groot N.N."/>
        </authorList>
    </citation>
    <scope>NUCLEOTIDE SEQUENCE [LARGE SCALE GENOMIC DNA]</scope>
    <source>
        <strain evidence="6 8">CGMCC 1.10210</strain>
    </source>
</reference>
<evidence type="ECO:0000256" key="2">
    <source>
        <dbReference type="ARBA" id="ARBA00074538"/>
    </source>
</evidence>
<sequence length="510" mass="55319">MQKIIAELEDKRAQARLGGGQRRIDVQHGKGKLTARERLDVLLDPGSFEEYDMFVTHRATDFDMADTIIPGDGVVTGWGMIEGRMVYVFSQDFTVFGGSLSETHAKKICKVMDLALQNGAPIIGLNDSGGARIQEGVASLGGYADVFWRNVQASGAVPQISVIMGPCAGGAVYSPAMTDFIYMVKDTSYMFVTGPDVVKTVTNETVTQEELGGASTHTKISSVADAAFDNDIETLLEVRRLFGFLPLAAGQKPPRLPTHDPIDRDDASLDTIIPDSASQPYDMREVIHKVADGGDFLQIQQDHAGNILCGFIRLDGNTVGVVANQPLVLAGCLDINASKKAARFIRFCDSFEIPILTFVDVPGFLPGVAQEYGGIIKHGAKLLFAYAEATVPLVTVITRKAYGGAYDVMASKHIKADVNYAWPSAEIAVMGAKGATEILYRSELGDKDKIAQRTADYEARFANPFVAAERGFIDDVIMPHGTRRRVIRAFSTLRNKTVSVPKKKHGNIPL</sequence>
<dbReference type="GO" id="GO:0015977">
    <property type="term" value="P:carbon fixation"/>
    <property type="evidence" value="ECO:0007669"/>
    <property type="project" value="UniProtKB-ARBA"/>
</dbReference>
<dbReference type="Proteomes" id="UP000033519">
    <property type="component" value="Unassembled WGS sequence"/>
</dbReference>
<dbReference type="EMBL" id="LAPV01000093">
    <property type="protein sequence ID" value="KKC33312.1"/>
    <property type="molecule type" value="Genomic_DNA"/>
</dbReference>
<dbReference type="Pfam" id="PF01039">
    <property type="entry name" value="Carboxyl_trans"/>
    <property type="match status" value="1"/>
</dbReference>
<dbReference type="PANTHER" id="PTHR43842:SF2">
    <property type="entry name" value="PROPIONYL-COA CARBOXYLASE BETA CHAIN, MITOCHONDRIAL"/>
    <property type="match status" value="1"/>
</dbReference>
<protein>
    <recommendedName>
        <fullName evidence="2">Propionyl-CoA carboxylase beta chain</fullName>
    </recommendedName>
</protein>
<evidence type="ECO:0000313" key="7">
    <source>
        <dbReference type="Proteomes" id="UP000033519"/>
    </source>
</evidence>
<dbReference type="InterPro" id="IPR034733">
    <property type="entry name" value="AcCoA_carboxyl_beta"/>
</dbReference>
<dbReference type="FunFam" id="3.90.226.10:FF:000016">
    <property type="entry name" value="Propionyl-CoA carboxylase, beta subunit"/>
    <property type="match status" value="1"/>
</dbReference>
<organism evidence="6 8">
    <name type="scientific">Devosia psychrophila</name>
    <dbReference type="NCBI Taxonomy" id="728005"/>
    <lineage>
        <taxon>Bacteria</taxon>
        <taxon>Pseudomonadati</taxon>
        <taxon>Pseudomonadota</taxon>
        <taxon>Alphaproteobacteria</taxon>
        <taxon>Hyphomicrobiales</taxon>
        <taxon>Devosiaceae</taxon>
        <taxon>Devosia</taxon>
    </lineage>
</organism>
<dbReference type="InterPro" id="IPR011762">
    <property type="entry name" value="COA_CT_N"/>
</dbReference>
<keyword evidence="7" id="KW-1185">Reference proteome</keyword>
<dbReference type="STRING" id="728005.SAMN04488059_10378"/>
<dbReference type="GO" id="GO:0004658">
    <property type="term" value="F:propionyl-CoA carboxylase activity"/>
    <property type="evidence" value="ECO:0007669"/>
    <property type="project" value="UniProtKB-ARBA"/>
</dbReference>
<dbReference type="AlphaFoldDB" id="A0A0F5PXB6"/>
<dbReference type="SUPFAM" id="SSF52096">
    <property type="entry name" value="ClpP/crotonase"/>
    <property type="match status" value="2"/>
</dbReference>
<dbReference type="InterPro" id="IPR011763">
    <property type="entry name" value="COA_CT_C"/>
</dbReference>